<keyword evidence="4" id="KW-0256">Endoplasmic reticulum</keyword>
<evidence type="ECO:0000256" key="2">
    <source>
        <dbReference type="ARBA" id="ARBA00007475"/>
    </source>
</evidence>
<sequence length="330" mass="35167">MSDNLQIQRPIPRRPFDLQSDLSSPTSLGGNDFLDPSGYQSDSTSAADGGPVKRSRSAVSLTASTLFGIYGKAFTDEAATPSFLTRNNSAADLSSSGNTPKPLVSLAAREEASLAQHPTKQHASPLLFLFRAASLFVFGVAYGVIITHLHDRSGLSPASAGLRIAIDKWSTRYLVFWGLAGVGLGSVLPWLDGKYVDSSSNRSRSKRDWSPAVRSIGAFVGIAYAIRRLPWQSTLQVSLALALVNPFLWFLIDRTRSGFWFATLVGVAGTAFLLQISPEMIQAPAPVTAELVGGLVSVEGVAVGTWIASVLFCSCVCFGNVGRKLAVKGE</sequence>
<evidence type="ECO:0000256" key="6">
    <source>
        <dbReference type="ARBA" id="ARBA00023136"/>
    </source>
</evidence>
<protein>
    <submittedName>
        <fullName evidence="9">INSIG domain protein</fullName>
    </submittedName>
</protein>
<dbReference type="GO" id="GO:0016126">
    <property type="term" value="P:sterol biosynthetic process"/>
    <property type="evidence" value="ECO:0007669"/>
    <property type="project" value="TreeGrafter"/>
</dbReference>
<dbReference type="InterPro" id="IPR025929">
    <property type="entry name" value="INSIG_fam"/>
</dbReference>
<dbReference type="FunCoup" id="A0A5J5EWQ8">
    <property type="interactions" value="36"/>
</dbReference>
<feature type="transmembrane region" description="Helical" evidence="8">
    <location>
        <begin position="301"/>
        <end position="321"/>
    </location>
</feature>
<feature type="compositionally biased region" description="Polar residues" evidence="7">
    <location>
        <begin position="20"/>
        <end position="29"/>
    </location>
</feature>
<evidence type="ECO:0000256" key="4">
    <source>
        <dbReference type="ARBA" id="ARBA00022824"/>
    </source>
</evidence>
<gene>
    <name evidence="9" type="ORF">FN846DRAFT_778783</name>
</gene>
<feature type="transmembrane region" description="Helical" evidence="8">
    <location>
        <begin position="169"/>
        <end position="191"/>
    </location>
</feature>
<evidence type="ECO:0000313" key="10">
    <source>
        <dbReference type="Proteomes" id="UP000326924"/>
    </source>
</evidence>
<dbReference type="AlphaFoldDB" id="A0A5J5EWQ8"/>
<dbReference type="OrthoDB" id="205546at2759"/>
<organism evidence="9 10">
    <name type="scientific">Sphaerosporella brunnea</name>
    <dbReference type="NCBI Taxonomy" id="1250544"/>
    <lineage>
        <taxon>Eukaryota</taxon>
        <taxon>Fungi</taxon>
        <taxon>Dikarya</taxon>
        <taxon>Ascomycota</taxon>
        <taxon>Pezizomycotina</taxon>
        <taxon>Pezizomycetes</taxon>
        <taxon>Pezizales</taxon>
        <taxon>Pyronemataceae</taxon>
        <taxon>Sphaerosporella</taxon>
    </lineage>
</organism>
<dbReference type="Proteomes" id="UP000326924">
    <property type="component" value="Unassembled WGS sequence"/>
</dbReference>
<proteinExistence type="inferred from homology"/>
<accession>A0A5J5EWQ8</accession>
<comment type="similarity">
    <text evidence="2">Belongs to the INSIG family.</text>
</comment>
<name>A0A5J5EWQ8_9PEZI</name>
<dbReference type="EMBL" id="VXIS01000096">
    <property type="protein sequence ID" value="KAA8905753.1"/>
    <property type="molecule type" value="Genomic_DNA"/>
</dbReference>
<evidence type="ECO:0000256" key="8">
    <source>
        <dbReference type="SAM" id="Phobius"/>
    </source>
</evidence>
<feature type="transmembrane region" description="Helical" evidence="8">
    <location>
        <begin position="259"/>
        <end position="281"/>
    </location>
</feature>
<evidence type="ECO:0000256" key="3">
    <source>
        <dbReference type="ARBA" id="ARBA00022692"/>
    </source>
</evidence>
<feature type="transmembrane region" description="Helical" evidence="8">
    <location>
        <begin position="212"/>
        <end position="229"/>
    </location>
</feature>
<dbReference type="GO" id="GO:0005789">
    <property type="term" value="C:endoplasmic reticulum membrane"/>
    <property type="evidence" value="ECO:0007669"/>
    <property type="project" value="UniProtKB-SubCell"/>
</dbReference>
<feature type="transmembrane region" description="Helical" evidence="8">
    <location>
        <begin position="126"/>
        <end position="149"/>
    </location>
</feature>
<keyword evidence="10" id="KW-1185">Reference proteome</keyword>
<dbReference type="InParanoid" id="A0A5J5EWQ8"/>
<evidence type="ECO:0000256" key="1">
    <source>
        <dbReference type="ARBA" id="ARBA00004477"/>
    </source>
</evidence>
<feature type="region of interest" description="Disordered" evidence="7">
    <location>
        <begin position="1"/>
        <end position="54"/>
    </location>
</feature>
<evidence type="ECO:0000313" key="9">
    <source>
        <dbReference type="EMBL" id="KAA8905753.1"/>
    </source>
</evidence>
<keyword evidence="3 8" id="KW-0812">Transmembrane</keyword>
<evidence type="ECO:0000256" key="7">
    <source>
        <dbReference type="SAM" id="MobiDB-lite"/>
    </source>
</evidence>
<keyword evidence="6 8" id="KW-0472">Membrane</keyword>
<dbReference type="PANTHER" id="PTHR15301">
    <property type="entry name" value="INSULIN-INDUCED GENE 1"/>
    <property type="match status" value="1"/>
</dbReference>
<keyword evidence="5 8" id="KW-1133">Transmembrane helix</keyword>
<comment type="subcellular location">
    <subcellularLocation>
        <location evidence="1">Endoplasmic reticulum membrane</location>
        <topology evidence="1">Multi-pass membrane protein</topology>
    </subcellularLocation>
</comment>
<comment type="caution">
    <text evidence="9">The sequence shown here is derived from an EMBL/GenBank/DDBJ whole genome shotgun (WGS) entry which is preliminary data.</text>
</comment>
<evidence type="ECO:0000256" key="5">
    <source>
        <dbReference type="ARBA" id="ARBA00022989"/>
    </source>
</evidence>
<dbReference type="Pfam" id="PF07281">
    <property type="entry name" value="INSIG"/>
    <property type="match status" value="1"/>
</dbReference>
<reference evidence="9 10" key="1">
    <citation type="submission" date="2019-09" db="EMBL/GenBank/DDBJ databases">
        <title>Draft genome of the ectomycorrhizal ascomycete Sphaerosporella brunnea.</title>
        <authorList>
            <consortium name="DOE Joint Genome Institute"/>
            <person name="Benucci G.M."/>
            <person name="Marozzi G."/>
            <person name="Antonielli L."/>
            <person name="Sanchez S."/>
            <person name="Marco P."/>
            <person name="Wang X."/>
            <person name="Falini L.B."/>
            <person name="Barry K."/>
            <person name="Haridas S."/>
            <person name="Lipzen A."/>
            <person name="Labutti K."/>
            <person name="Grigoriev I.V."/>
            <person name="Murat C."/>
            <person name="Martin F."/>
            <person name="Albertini E."/>
            <person name="Donnini D."/>
            <person name="Bonito G."/>
        </authorList>
    </citation>
    <scope>NUCLEOTIDE SEQUENCE [LARGE SCALE GENOMIC DNA]</scope>
    <source>
        <strain evidence="9 10">Sb_GMNB300</strain>
    </source>
</reference>
<dbReference type="PANTHER" id="PTHR15301:SF3">
    <property type="entry name" value="PROTEIN NSG1-RELATED"/>
    <property type="match status" value="1"/>
</dbReference>
<feature type="transmembrane region" description="Helical" evidence="8">
    <location>
        <begin position="235"/>
        <end position="252"/>
    </location>
</feature>